<organism evidence="11 12">
    <name type="scientific">Natronorubrum thiooxidans</name>
    <dbReference type="NCBI Taxonomy" id="308853"/>
    <lineage>
        <taxon>Archaea</taxon>
        <taxon>Methanobacteriati</taxon>
        <taxon>Methanobacteriota</taxon>
        <taxon>Stenosarchaea group</taxon>
        <taxon>Halobacteria</taxon>
        <taxon>Halobacteriales</taxon>
        <taxon>Natrialbaceae</taxon>
        <taxon>Natronorubrum</taxon>
    </lineage>
</organism>
<dbReference type="Pfam" id="PF00117">
    <property type="entry name" value="GATase"/>
    <property type="match status" value="1"/>
</dbReference>
<feature type="region of interest" description="Disordered" evidence="9">
    <location>
        <begin position="1"/>
        <end position="32"/>
    </location>
</feature>
<comment type="catalytic activity">
    <reaction evidence="8">
        <text>chorismate + L-glutamine = anthranilate + pyruvate + L-glutamate + H(+)</text>
        <dbReference type="Rhea" id="RHEA:21732"/>
        <dbReference type="ChEBI" id="CHEBI:15361"/>
        <dbReference type="ChEBI" id="CHEBI:15378"/>
        <dbReference type="ChEBI" id="CHEBI:16567"/>
        <dbReference type="ChEBI" id="CHEBI:29748"/>
        <dbReference type="ChEBI" id="CHEBI:29985"/>
        <dbReference type="ChEBI" id="CHEBI:58359"/>
        <dbReference type="EC" id="4.1.3.27"/>
    </reaction>
</comment>
<dbReference type="InterPro" id="IPR050472">
    <property type="entry name" value="Anth_synth/Amidotransfase"/>
</dbReference>
<dbReference type="NCBIfam" id="TIGR00566">
    <property type="entry name" value="trpG_papA"/>
    <property type="match status" value="1"/>
</dbReference>
<evidence type="ECO:0000256" key="5">
    <source>
        <dbReference type="ARBA" id="ARBA00022962"/>
    </source>
</evidence>
<dbReference type="PRINTS" id="PR00096">
    <property type="entry name" value="GATASE"/>
</dbReference>
<keyword evidence="12" id="KW-1185">Reference proteome</keyword>
<evidence type="ECO:0000256" key="2">
    <source>
        <dbReference type="ARBA" id="ARBA00012266"/>
    </source>
</evidence>
<dbReference type="FunFam" id="3.40.50.880:FF:000003">
    <property type="entry name" value="Anthranilate synthase component II"/>
    <property type="match status" value="1"/>
</dbReference>
<proteinExistence type="predicted"/>
<dbReference type="GO" id="GO:0005829">
    <property type="term" value="C:cytosol"/>
    <property type="evidence" value="ECO:0007669"/>
    <property type="project" value="TreeGrafter"/>
</dbReference>
<dbReference type="CDD" id="cd01743">
    <property type="entry name" value="GATase1_Anthranilate_Synthase"/>
    <property type="match status" value="1"/>
</dbReference>
<keyword evidence="6" id="KW-0057">Aromatic amino acid biosynthesis</keyword>
<evidence type="ECO:0000256" key="6">
    <source>
        <dbReference type="ARBA" id="ARBA00023141"/>
    </source>
</evidence>
<keyword evidence="5" id="KW-0315">Glutamine amidotransferase</keyword>
<dbReference type="STRING" id="308853.SAMN05421752_109100"/>
<evidence type="ECO:0000313" key="11">
    <source>
        <dbReference type="EMBL" id="SIS06302.1"/>
    </source>
</evidence>
<keyword evidence="3" id="KW-0028">Amino-acid biosynthesis</keyword>
<dbReference type="PRINTS" id="PR00097">
    <property type="entry name" value="ANTSNTHASEII"/>
</dbReference>
<gene>
    <name evidence="11" type="ORF">SAMN05421752_109100</name>
</gene>
<dbReference type="Proteomes" id="UP000185936">
    <property type="component" value="Unassembled WGS sequence"/>
</dbReference>
<keyword evidence="4" id="KW-0822">Tryptophan biosynthesis</keyword>
<evidence type="ECO:0000259" key="10">
    <source>
        <dbReference type="Pfam" id="PF00117"/>
    </source>
</evidence>
<dbReference type="EC" id="4.1.3.27" evidence="2"/>
<name>A0A1N7G136_9EURY</name>
<evidence type="ECO:0000256" key="4">
    <source>
        <dbReference type="ARBA" id="ARBA00022822"/>
    </source>
</evidence>
<dbReference type="InterPro" id="IPR017926">
    <property type="entry name" value="GATASE"/>
</dbReference>
<dbReference type="InterPro" id="IPR029062">
    <property type="entry name" value="Class_I_gatase-like"/>
</dbReference>
<dbReference type="PANTHER" id="PTHR43418">
    <property type="entry name" value="MULTIFUNCTIONAL TRYPTOPHAN BIOSYNTHESIS PROTEIN-RELATED"/>
    <property type="match status" value="1"/>
</dbReference>
<evidence type="ECO:0000256" key="9">
    <source>
        <dbReference type="SAM" id="MobiDB-lite"/>
    </source>
</evidence>
<dbReference type="SUPFAM" id="SSF52317">
    <property type="entry name" value="Class I glutamine amidotransferase-like"/>
    <property type="match status" value="1"/>
</dbReference>
<dbReference type="AlphaFoldDB" id="A0A1N7G136"/>
<accession>A0A1N7G136</accession>
<dbReference type="GO" id="GO:0004049">
    <property type="term" value="F:anthranilate synthase activity"/>
    <property type="evidence" value="ECO:0007669"/>
    <property type="project" value="UniProtKB-EC"/>
</dbReference>
<comment type="pathway">
    <text evidence="1">Amino-acid biosynthesis; L-tryptophan biosynthesis; L-tryptophan from chorismate: step 1/5.</text>
</comment>
<dbReference type="Gene3D" id="3.40.50.880">
    <property type="match status" value="1"/>
</dbReference>
<protein>
    <recommendedName>
        <fullName evidence="2">anthranilate synthase</fullName>
        <ecNumber evidence="2">4.1.3.27</ecNumber>
    </recommendedName>
</protein>
<dbReference type="PROSITE" id="PS51273">
    <property type="entry name" value="GATASE_TYPE_1"/>
    <property type="match status" value="1"/>
</dbReference>
<dbReference type="PANTHER" id="PTHR43418:SF4">
    <property type="entry name" value="MULTIFUNCTIONAL TRYPTOPHAN BIOSYNTHESIS PROTEIN"/>
    <property type="match status" value="1"/>
</dbReference>
<reference evidence="12" key="1">
    <citation type="submission" date="2017-01" db="EMBL/GenBank/DDBJ databases">
        <authorList>
            <person name="Varghese N."/>
            <person name="Submissions S."/>
        </authorList>
    </citation>
    <scope>NUCLEOTIDE SEQUENCE [LARGE SCALE GENOMIC DNA]</scope>
    <source>
        <strain evidence="12">type strain: HArc-</strain>
    </source>
</reference>
<dbReference type="GO" id="GO:0000162">
    <property type="term" value="P:L-tryptophan biosynthetic process"/>
    <property type="evidence" value="ECO:0007669"/>
    <property type="project" value="UniProtKB-KW"/>
</dbReference>
<evidence type="ECO:0000313" key="12">
    <source>
        <dbReference type="Proteomes" id="UP000185936"/>
    </source>
</evidence>
<evidence type="ECO:0000256" key="3">
    <source>
        <dbReference type="ARBA" id="ARBA00022605"/>
    </source>
</evidence>
<dbReference type="EMBL" id="FTNR01000009">
    <property type="protein sequence ID" value="SIS06302.1"/>
    <property type="molecule type" value="Genomic_DNA"/>
</dbReference>
<feature type="compositionally biased region" description="Basic and acidic residues" evidence="9">
    <location>
        <begin position="1"/>
        <end position="26"/>
    </location>
</feature>
<evidence type="ECO:0000256" key="7">
    <source>
        <dbReference type="ARBA" id="ARBA00023239"/>
    </source>
</evidence>
<feature type="domain" description="Glutamine amidotransferase" evidence="10">
    <location>
        <begin position="50"/>
        <end position="225"/>
    </location>
</feature>
<dbReference type="InterPro" id="IPR006221">
    <property type="entry name" value="TrpG/PapA_dom"/>
</dbReference>
<keyword evidence="7" id="KW-0456">Lyase</keyword>
<sequence length="261" mass="28561">MINVSDRDRTRERVDTSERPNDRPEGGRQGFHQRFARERASASDRSKKLLVIDNYDSFAYNLVQYVGELADEVIVRRNDEIDLAAVDAIDPTGIIVSPGPGTPQEAGISIPLFAETEYPILGVCLGHQALCAANGAPVVHAPHVVHGKPSPVSHDGVGLFSGLPSTVQVGRYHSLAVERDDLPDSLVETARTTDERGVLMAVRHRERPHIGVQFHPESILTRRHEDVADGDGISLAVGKRMIANFCRLAVETNANTETDHE</sequence>
<evidence type="ECO:0000256" key="1">
    <source>
        <dbReference type="ARBA" id="ARBA00004873"/>
    </source>
</evidence>
<evidence type="ECO:0000256" key="8">
    <source>
        <dbReference type="ARBA" id="ARBA00047683"/>
    </source>
</evidence>